<dbReference type="Pfam" id="PF15328">
    <property type="entry name" value="GCOM2"/>
    <property type="match status" value="1"/>
</dbReference>
<feature type="non-terminal residue" evidence="3">
    <location>
        <position position="850"/>
    </location>
</feature>
<evidence type="ECO:0000256" key="2">
    <source>
        <dbReference type="SAM" id="MobiDB-lite"/>
    </source>
</evidence>
<dbReference type="GO" id="GO:0003711">
    <property type="term" value="F:transcription elongation factor activity"/>
    <property type="evidence" value="ECO:0007669"/>
    <property type="project" value="InterPro"/>
</dbReference>
<dbReference type="GO" id="GO:0031674">
    <property type="term" value="C:I band"/>
    <property type="evidence" value="ECO:0007669"/>
    <property type="project" value="TreeGrafter"/>
</dbReference>
<keyword evidence="4" id="KW-1185">Reference proteome</keyword>
<organism evidence="3 4">
    <name type="scientific">Polypterus senegalus</name>
    <name type="common">Senegal bichir</name>
    <dbReference type="NCBI Taxonomy" id="55291"/>
    <lineage>
        <taxon>Eukaryota</taxon>
        <taxon>Metazoa</taxon>
        <taxon>Chordata</taxon>
        <taxon>Craniata</taxon>
        <taxon>Vertebrata</taxon>
        <taxon>Euteleostomi</taxon>
        <taxon>Actinopterygii</taxon>
        <taxon>Polypteriformes</taxon>
        <taxon>Polypteridae</taxon>
        <taxon>Polypterus</taxon>
    </lineage>
</organism>
<dbReference type="GO" id="GO:0035556">
    <property type="term" value="P:intracellular signal transduction"/>
    <property type="evidence" value="ECO:0007669"/>
    <property type="project" value="TreeGrafter"/>
</dbReference>
<gene>
    <name evidence="3" type="primary">Myzap</name>
    <name evidence="3" type="ORF">GTO96_0006409</name>
</gene>
<dbReference type="EMBL" id="JAATIS010000094">
    <property type="protein sequence ID" value="KAG2470356.1"/>
    <property type="molecule type" value="Genomic_DNA"/>
</dbReference>
<feature type="compositionally biased region" description="Basic and acidic residues" evidence="2">
    <location>
        <begin position="75"/>
        <end position="84"/>
    </location>
</feature>
<dbReference type="PANTHER" id="PTHR23171:SF4">
    <property type="entry name" value="TUFTELIN"/>
    <property type="match status" value="1"/>
</dbReference>
<reference evidence="3 4" key="1">
    <citation type="journal article" date="2021" name="Cell">
        <title>Tracing the genetic footprints of vertebrate landing in non-teleost ray-finned fishes.</title>
        <authorList>
            <person name="Bi X."/>
            <person name="Wang K."/>
            <person name="Yang L."/>
            <person name="Pan H."/>
            <person name="Jiang H."/>
            <person name="Wei Q."/>
            <person name="Fang M."/>
            <person name="Yu H."/>
            <person name="Zhu C."/>
            <person name="Cai Y."/>
            <person name="He Y."/>
            <person name="Gan X."/>
            <person name="Zeng H."/>
            <person name="Yu D."/>
            <person name="Zhu Y."/>
            <person name="Jiang H."/>
            <person name="Qiu Q."/>
            <person name="Yang H."/>
            <person name="Zhang Y.E."/>
            <person name="Wang W."/>
            <person name="Zhu M."/>
            <person name="He S."/>
            <person name="Zhang G."/>
        </authorList>
    </citation>
    <scope>NUCLEOTIDE SEQUENCE [LARGE SCALE GENOMIC DNA]</scope>
    <source>
        <strain evidence="3">Bchr_013</strain>
    </source>
</reference>
<name>A0A8X8BYL6_POLSE</name>
<feature type="compositionally biased region" description="Low complexity" evidence="2">
    <location>
        <begin position="699"/>
        <end position="726"/>
    </location>
</feature>
<accession>A0A8X8BYL6</accession>
<feature type="compositionally biased region" description="Basic and acidic residues" evidence="2">
    <location>
        <begin position="727"/>
        <end position="744"/>
    </location>
</feature>
<dbReference type="PANTHER" id="PTHR23171">
    <property type="entry name" value="GDOWN1"/>
    <property type="match status" value="1"/>
</dbReference>
<dbReference type="InterPro" id="IPR026213">
    <property type="entry name" value="GRINL1"/>
</dbReference>
<dbReference type="Proteomes" id="UP000886611">
    <property type="component" value="Unassembled WGS sequence"/>
</dbReference>
<feature type="region of interest" description="Disordered" evidence="2">
    <location>
        <begin position="68"/>
        <end position="92"/>
    </location>
</feature>
<keyword evidence="1" id="KW-0175">Coiled coil</keyword>
<protein>
    <submittedName>
        <fullName evidence="3">MYZAP protein</fullName>
    </submittedName>
</protein>
<sequence>MGASGQNSHRDRAELPGWASEAVRAGVPTVTPLGLPFGSCLIFLMRFSFMDPNGNIRRLRLTLHTQELPEENNEVQEKGSKGSDEMTAGSARRRKNGHMYIENATIVESPILHLSTAASRVPAEKSKRSVVYGVVRRPDTENQSEVLVYQWSVNQVKEDMEYIKEVRNSLEKVSERIYGEFGGMQQKLQQLSNEIRVANTQQQVWQHEAKVKSAALDSYSQMNSALSTVTLDLQKALVDSSLERSDMREEMKNLRESYQQAMEKMKEKEQQLVAAISENEILKLKVEASQEANAEALRDLTRNLHSEHEYKLREEQQRYQAELEALQAQVTSYVLQIEEANRKVKETEEKITERDQRIGELDKFISRMEKEREILQRSLEEKEYALVRIRLADEPDSLAHNKRSQQLEEEASSLRERIKHLDNMVHCQQRKVKQMIEEIERLRDKIMQKDLYIEHLLERICAVECENKELQDKLNYLLSRNNVPRSPAETREIGAGCDLTDRRFIQSLPDKGKKISDFAEKIKAALAYHEDMKNRTEMLSAVKVELHSKYPQKNTKPSVLDDSSIHQENGKPTALIGNCTVQPENSSTADKTMKEFDLTQQGHCSAPPSHSNNGVHSDSLSVCSLEEETNKQEEQLIKAFEKVTLANSTAVHVDEQDVKDYNEERWSDDHLKTDSNLKLHYVQVLEKAQQNAVKPKFRPNQLSQSQNCLSSASSSPSYSPQGPESQLSKEERRLEEKKHLDDITSAKLPPLHHMPAMLLTLEESAALQISQQKKYEELQVKLAARKLAQRMDFKMISKLPAMAKMAPTSGKRSKRMRKAKHSVDDALPIISELDYDLSDSDFDTSDRKRM</sequence>
<feature type="region of interest" description="Disordered" evidence="2">
    <location>
        <begin position="551"/>
        <end position="588"/>
    </location>
</feature>
<dbReference type="GO" id="GO:0005634">
    <property type="term" value="C:nucleus"/>
    <property type="evidence" value="ECO:0007669"/>
    <property type="project" value="InterPro"/>
</dbReference>
<dbReference type="AlphaFoldDB" id="A0A8X8BYL6"/>
<proteinExistence type="predicted"/>
<evidence type="ECO:0000313" key="4">
    <source>
        <dbReference type="Proteomes" id="UP000886611"/>
    </source>
</evidence>
<feature type="region of interest" description="Disordered" evidence="2">
    <location>
        <begin position="692"/>
        <end position="744"/>
    </location>
</feature>
<feature type="compositionally biased region" description="Polar residues" evidence="2">
    <location>
        <begin position="579"/>
        <end position="588"/>
    </location>
</feature>
<comment type="caution">
    <text evidence="3">The sequence shown here is derived from an EMBL/GenBank/DDBJ whole genome shotgun (WGS) entry which is preliminary data.</text>
</comment>
<feature type="coiled-coil region" evidence="1">
    <location>
        <begin position="237"/>
        <end position="445"/>
    </location>
</feature>
<dbReference type="InterPro" id="IPR051375">
    <property type="entry name" value="Tuftelin_GRINL1A/MYZAP/CCD68"/>
</dbReference>
<evidence type="ECO:0000313" key="3">
    <source>
        <dbReference type="EMBL" id="KAG2470356.1"/>
    </source>
</evidence>
<feature type="non-terminal residue" evidence="3">
    <location>
        <position position="1"/>
    </location>
</feature>
<evidence type="ECO:0000256" key="1">
    <source>
        <dbReference type="SAM" id="Coils"/>
    </source>
</evidence>
<dbReference type="GO" id="GO:0006368">
    <property type="term" value="P:transcription elongation by RNA polymerase II"/>
    <property type="evidence" value="ECO:0007669"/>
    <property type="project" value="InterPro"/>
</dbReference>